<reference evidence="2" key="1">
    <citation type="journal article" date="2023" name="G3 (Bethesda)">
        <title>Whole genome assemblies of Zophobas morio and Tenebrio molitor.</title>
        <authorList>
            <person name="Kaur S."/>
            <person name="Stinson S.A."/>
            <person name="diCenzo G.C."/>
        </authorList>
    </citation>
    <scope>NUCLEOTIDE SEQUENCE</scope>
    <source>
        <strain evidence="2">QUZm001</strain>
    </source>
</reference>
<dbReference type="EMBL" id="JALNTZ010000003">
    <property type="protein sequence ID" value="KAJ3659705.1"/>
    <property type="molecule type" value="Genomic_DNA"/>
</dbReference>
<dbReference type="Proteomes" id="UP001168821">
    <property type="component" value="Unassembled WGS sequence"/>
</dbReference>
<evidence type="ECO:0008006" key="4">
    <source>
        <dbReference type="Google" id="ProtNLM"/>
    </source>
</evidence>
<feature type="transmembrane region" description="Helical" evidence="1">
    <location>
        <begin position="263"/>
        <end position="284"/>
    </location>
</feature>
<evidence type="ECO:0000256" key="1">
    <source>
        <dbReference type="SAM" id="Phobius"/>
    </source>
</evidence>
<feature type="transmembrane region" description="Helical" evidence="1">
    <location>
        <begin position="69"/>
        <end position="86"/>
    </location>
</feature>
<keyword evidence="1" id="KW-1133">Transmembrane helix</keyword>
<feature type="transmembrane region" description="Helical" evidence="1">
    <location>
        <begin position="119"/>
        <end position="137"/>
    </location>
</feature>
<evidence type="ECO:0000313" key="2">
    <source>
        <dbReference type="EMBL" id="KAJ3659705.1"/>
    </source>
</evidence>
<dbReference type="AlphaFoldDB" id="A0AA38MJF3"/>
<organism evidence="2 3">
    <name type="scientific">Zophobas morio</name>
    <dbReference type="NCBI Taxonomy" id="2755281"/>
    <lineage>
        <taxon>Eukaryota</taxon>
        <taxon>Metazoa</taxon>
        <taxon>Ecdysozoa</taxon>
        <taxon>Arthropoda</taxon>
        <taxon>Hexapoda</taxon>
        <taxon>Insecta</taxon>
        <taxon>Pterygota</taxon>
        <taxon>Neoptera</taxon>
        <taxon>Endopterygota</taxon>
        <taxon>Coleoptera</taxon>
        <taxon>Polyphaga</taxon>
        <taxon>Cucujiformia</taxon>
        <taxon>Tenebrionidae</taxon>
        <taxon>Zophobas</taxon>
    </lineage>
</organism>
<name>A0AA38MJF3_9CUCU</name>
<keyword evidence="3" id="KW-1185">Reference proteome</keyword>
<feature type="transmembrane region" description="Helical" evidence="1">
    <location>
        <begin position="157"/>
        <end position="178"/>
    </location>
</feature>
<sequence length="357" mass="41708">MQKLHNRIFTISKIFGLHSAKSEHKLKKLIIMYNVILILAYVIILRFRFDDVDSTSLETVNKTMLNLRLAVYAALFLANILSNWLYSKKIQKYFKRLLLFDENLTNYGFVLNINKIKKYFHVSFAASILFFLYVAVFDCVYDVIIEENVSFAHWFSLFIPFLSCYYSCFFMVVTLCLLRVRYSLLVSFLNKILTAKSLIYMNMENLTVVKAYANCFITLNKIVKSLISKFSLQICSLFLITSATLTNNLYLLVKEEFEFPEHLLLYNLFIMKLTEIVAVVLAHYQIQLKINIIKNLAPHLTRLNCGVNKHRPIQLMECYLLIDRSDVCVQVFGMFTVDPSNLFVIGTWMISYLVIMV</sequence>
<feature type="transmembrane region" description="Helical" evidence="1">
    <location>
        <begin position="29"/>
        <end position="49"/>
    </location>
</feature>
<evidence type="ECO:0000313" key="3">
    <source>
        <dbReference type="Proteomes" id="UP001168821"/>
    </source>
</evidence>
<comment type="caution">
    <text evidence="2">The sequence shown here is derived from an EMBL/GenBank/DDBJ whole genome shotgun (WGS) entry which is preliminary data.</text>
</comment>
<proteinExistence type="predicted"/>
<accession>A0AA38MJF3</accession>
<feature type="transmembrane region" description="Helical" evidence="1">
    <location>
        <begin position="230"/>
        <end position="251"/>
    </location>
</feature>
<keyword evidence="1" id="KW-0812">Transmembrane</keyword>
<gene>
    <name evidence="2" type="ORF">Zmor_011379</name>
</gene>
<keyword evidence="1" id="KW-0472">Membrane</keyword>
<protein>
    <recommendedName>
        <fullName evidence="4">Gustatory receptor</fullName>
    </recommendedName>
</protein>